<dbReference type="EMBL" id="JXMW01000011">
    <property type="protein sequence ID" value="OQD58643.1"/>
    <property type="molecule type" value="Genomic_DNA"/>
</dbReference>
<proteinExistence type="predicted"/>
<comment type="caution">
    <text evidence="1">The sequence shown here is derived from an EMBL/GenBank/DDBJ whole genome shotgun (WGS) entry which is preliminary data.</text>
</comment>
<gene>
    <name evidence="1" type="ORF">MBBAR_11c00360</name>
</gene>
<keyword evidence="2" id="KW-1185">Reference proteome</keyword>
<accession>A0A1V6N251</accession>
<organism evidence="1 2">
    <name type="scientific">Methanobrevibacter arboriphilus JCM 13429 = DSM 1125</name>
    <dbReference type="NCBI Taxonomy" id="1300164"/>
    <lineage>
        <taxon>Archaea</taxon>
        <taxon>Methanobacteriati</taxon>
        <taxon>Methanobacteriota</taxon>
        <taxon>Methanomada group</taxon>
        <taxon>Methanobacteria</taxon>
        <taxon>Methanobacteriales</taxon>
        <taxon>Methanobacteriaceae</taxon>
        <taxon>Methanobrevibacter</taxon>
    </lineage>
</organism>
<reference evidence="1 2" key="1">
    <citation type="submission" date="2014-12" db="EMBL/GenBank/DDBJ databases">
        <title>Genome sequence of Methanobrevibacter arboriphilicus DH1, DSM1125.</title>
        <authorList>
            <person name="Poehlein A."/>
            <person name="Thauer R.K."/>
            <person name="Seedorf H."/>
            <person name="Daniel R."/>
        </authorList>
    </citation>
    <scope>NUCLEOTIDE SEQUENCE [LARGE SCALE GENOMIC DNA]</scope>
    <source>
        <strain evidence="1 2">DH1</strain>
    </source>
</reference>
<name>A0A1V6N251_METAZ</name>
<dbReference type="Proteomes" id="UP000191661">
    <property type="component" value="Unassembled WGS sequence"/>
</dbReference>
<dbReference type="OrthoDB" id="381887at2157"/>
<protein>
    <submittedName>
        <fullName evidence="1">Uncharacterized protein</fullName>
    </submittedName>
</protein>
<dbReference type="RefSeq" id="WP_080460491.1">
    <property type="nucleotide sequence ID" value="NZ_BBET01000072.1"/>
</dbReference>
<dbReference type="AlphaFoldDB" id="A0A1V6N251"/>
<sequence>MKFTETDTKLIQIIKRRNFSLKREKEYNFVFNEIYKLFGKTPTQLIKEVMEEQKPFIDNKG</sequence>
<evidence type="ECO:0000313" key="2">
    <source>
        <dbReference type="Proteomes" id="UP000191661"/>
    </source>
</evidence>
<evidence type="ECO:0000313" key="1">
    <source>
        <dbReference type="EMBL" id="OQD58643.1"/>
    </source>
</evidence>